<accession>A0A839QSN5</accession>
<name>A0A839QSN5_9MICO</name>
<feature type="region of interest" description="Disordered" evidence="1">
    <location>
        <begin position="126"/>
        <end position="145"/>
    </location>
</feature>
<dbReference type="AlphaFoldDB" id="A0A839QSN5"/>
<evidence type="ECO:0000313" key="4">
    <source>
        <dbReference type="Proteomes" id="UP000568050"/>
    </source>
</evidence>
<dbReference type="InterPro" id="IPR036388">
    <property type="entry name" value="WH-like_DNA-bd_sf"/>
</dbReference>
<dbReference type="PANTHER" id="PTHR43252">
    <property type="entry name" value="TRANSCRIPTIONAL REGULATOR YQJI"/>
    <property type="match status" value="1"/>
</dbReference>
<evidence type="ECO:0000256" key="1">
    <source>
        <dbReference type="SAM" id="MobiDB-lite"/>
    </source>
</evidence>
<dbReference type="PANTHER" id="PTHR43252:SF7">
    <property type="entry name" value="TRANSCRIPTIONAL REGULATOR YQJI"/>
    <property type="match status" value="1"/>
</dbReference>
<protein>
    <submittedName>
        <fullName evidence="3">PadR family transcriptional regulator PadR</fullName>
    </submittedName>
</protein>
<feature type="compositionally biased region" description="Low complexity" evidence="1">
    <location>
        <begin position="13"/>
        <end position="27"/>
    </location>
</feature>
<dbReference type="EMBL" id="JACHWP010000002">
    <property type="protein sequence ID" value="MBB3023052.1"/>
    <property type="molecule type" value="Genomic_DNA"/>
</dbReference>
<evidence type="ECO:0000259" key="2">
    <source>
        <dbReference type="Pfam" id="PF03551"/>
    </source>
</evidence>
<sequence>MNQSVRPSKRAAEPAAPAAPAAPGAAAPPVVPQAWARAVMPTAILACLTAEDLHGYALALRLDERGLGKPKGGSLYPVLARLEADGCITATWVDGDAGPGRKQYAITAAGRDRLADERAAWTAVRSAIAPHSTGQDSDQHEGEDS</sequence>
<feature type="region of interest" description="Disordered" evidence="1">
    <location>
        <begin position="1"/>
        <end position="27"/>
    </location>
</feature>
<dbReference type="Pfam" id="PF03551">
    <property type="entry name" value="PadR"/>
    <property type="match status" value="1"/>
</dbReference>
<dbReference type="InterPro" id="IPR005149">
    <property type="entry name" value="Tscrpt_reg_PadR_N"/>
</dbReference>
<evidence type="ECO:0000313" key="3">
    <source>
        <dbReference type="EMBL" id="MBB3023052.1"/>
    </source>
</evidence>
<dbReference type="InterPro" id="IPR036390">
    <property type="entry name" value="WH_DNA-bd_sf"/>
</dbReference>
<organism evidence="3 4">
    <name type="scientific">Helcobacillus massiliensis</name>
    <dbReference type="NCBI Taxonomy" id="521392"/>
    <lineage>
        <taxon>Bacteria</taxon>
        <taxon>Bacillati</taxon>
        <taxon>Actinomycetota</taxon>
        <taxon>Actinomycetes</taxon>
        <taxon>Micrococcales</taxon>
        <taxon>Dermabacteraceae</taxon>
        <taxon>Helcobacillus</taxon>
    </lineage>
</organism>
<reference evidence="3 4" key="1">
    <citation type="submission" date="2020-08" db="EMBL/GenBank/DDBJ databases">
        <title>Sequencing the genomes of 1000 actinobacteria strains.</title>
        <authorList>
            <person name="Klenk H.-P."/>
        </authorList>
    </citation>
    <scope>NUCLEOTIDE SEQUENCE [LARGE SCALE GENOMIC DNA]</scope>
    <source>
        <strain evidence="3 4">DSM 23040</strain>
    </source>
</reference>
<dbReference type="Gene3D" id="1.10.10.10">
    <property type="entry name" value="Winged helix-like DNA-binding domain superfamily/Winged helix DNA-binding domain"/>
    <property type="match status" value="1"/>
</dbReference>
<dbReference type="SUPFAM" id="SSF46785">
    <property type="entry name" value="Winged helix' DNA-binding domain"/>
    <property type="match status" value="1"/>
</dbReference>
<dbReference type="RefSeq" id="WP_343064054.1">
    <property type="nucleotide sequence ID" value="NZ_CBCSFZ010000001.1"/>
</dbReference>
<proteinExistence type="predicted"/>
<gene>
    <name evidence="3" type="ORF">FHX50_001335</name>
</gene>
<feature type="domain" description="Transcription regulator PadR N-terminal" evidence="2">
    <location>
        <begin position="44"/>
        <end position="115"/>
    </location>
</feature>
<comment type="caution">
    <text evidence="3">The sequence shown here is derived from an EMBL/GenBank/DDBJ whole genome shotgun (WGS) entry which is preliminary data.</text>
</comment>
<dbReference type="Proteomes" id="UP000568050">
    <property type="component" value="Unassembled WGS sequence"/>
</dbReference>
<keyword evidence="4" id="KW-1185">Reference proteome</keyword>